<reference evidence="2 3" key="1">
    <citation type="submission" date="2014-08" db="EMBL/GenBank/DDBJ databases">
        <title>Genome sequence of Tetragenococcus muriaticus.</title>
        <authorList>
            <person name="Chuea-nongthon C."/>
            <person name="Rodtong S."/>
            <person name="Yongsawatdigul J."/>
            <person name="Steele J.L."/>
            <person name="Liu X.-y."/>
            <person name="Speers J."/>
            <person name="Glasner J.D."/>
            <person name="Neeno-Eckwall E.C."/>
        </authorList>
    </citation>
    <scope>NUCLEOTIDE SEQUENCE [LARGE SCALE GENOMIC DNA]</scope>
    <source>
        <strain evidence="2 3">3MR10-3</strain>
    </source>
</reference>
<evidence type="ECO:0000313" key="3">
    <source>
        <dbReference type="Proteomes" id="UP000029381"/>
    </source>
</evidence>
<feature type="region of interest" description="Disordered" evidence="1">
    <location>
        <begin position="139"/>
        <end position="158"/>
    </location>
</feature>
<protein>
    <submittedName>
        <fullName evidence="2">Putative phage terminase</fullName>
    </submittedName>
</protein>
<name>A0A091C5F2_9ENTE</name>
<dbReference type="AlphaFoldDB" id="A0A091C5F2"/>
<evidence type="ECO:0000313" key="2">
    <source>
        <dbReference type="EMBL" id="KFN91870.1"/>
    </source>
</evidence>
<gene>
    <name evidence="2" type="ORF">TMU3MR103_0828</name>
</gene>
<accession>A0A091C5F2</accession>
<sequence length="158" mass="18138">MANINLLNDEKQKTSNEDNAQRQDALKELFNHQDFSMTEPPAFMPTAAKDEWHRLLPILKKDFPMSETDYGNFVAYCLAFARIKQAEHEIKKYGTFQNNKDGSKRENPAVRTQSRAMHDLKAASTALGMTMVERQKMALNKAKAEPERDPFAELMNDE</sequence>
<feature type="compositionally biased region" description="Basic and acidic residues" evidence="1">
    <location>
        <begin position="142"/>
        <end position="151"/>
    </location>
</feature>
<dbReference type="Proteomes" id="UP000029381">
    <property type="component" value="Unassembled WGS sequence"/>
</dbReference>
<dbReference type="RefSeq" id="WP_038022780.1">
    <property type="nucleotide sequence ID" value="NZ_JPVT01000070.1"/>
</dbReference>
<dbReference type="NCBIfam" id="TIGR01558">
    <property type="entry name" value="sm_term_P27"/>
    <property type="match status" value="1"/>
</dbReference>
<evidence type="ECO:0000256" key="1">
    <source>
        <dbReference type="SAM" id="MobiDB-lite"/>
    </source>
</evidence>
<feature type="region of interest" description="Disordered" evidence="1">
    <location>
        <begin position="1"/>
        <end position="20"/>
    </location>
</feature>
<keyword evidence="3" id="KW-1185">Reference proteome</keyword>
<comment type="caution">
    <text evidence="2">The sequence shown here is derived from an EMBL/GenBank/DDBJ whole genome shotgun (WGS) entry which is preliminary data.</text>
</comment>
<dbReference type="PATRIC" id="fig|1302648.3.peg.805"/>
<feature type="compositionally biased region" description="Basic and acidic residues" evidence="1">
    <location>
        <begin position="8"/>
        <end position="20"/>
    </location>
</feature>
<proteinExistence type="predicted"/>
<dbReference type="Pfam" id="PF05119">
    <property type="entry name" value="Terminase_4"/>
    <property type="match status" value="1"/>
</dbReference>
<dbReference type="EMBL" id="JPVT01000070">
    <property type="protein sequence ID" value="KFN91870.1"/>
    <property type="molecule type" value="Genomic_DNA"/>
</dbReference>
<dbReference type="InterPro" id="IPR006448">
    <property type="entry name" value="Phage_term_ssu_P27"/>
</dbReference>
<organism evidence="2 3">
    <name type="scientific">Tetragenococcus muriaticus 3MR10-3</name>
    <dbReference type="NCBI Taxonomy" id="1302648"/>
    <lineage>
        <taxon>Bacteria</taxon>
        <taxon>Bacillati</taxon>
        <taxon>Bacillota</taxon>
        <taxon>Bacilli</taxon>
        <taxon>Lactobacillales</taxon>
        <taxon>Enterococcaceae</taxon>
        <taxon>Tetragenococcus</taxon>
    </lineage>
</organism>